<evidence type="ECO:0000313" key="3">
    <source>
        <dbReference type="Proteomes" id="UP000242754"/>
    </source>
</evidence>
<sequence>MDCSDCPLREQCTKAKEGNNRTIRYNEKWEQQKKIIKDLLSDEKTGAIYGKRKIDVEPVFGFLKANLYFTRFCVRGKEKVRNDLGFALMAVNMRKYTAREALLRRETAPKSSKKGSDHHNLVIGTFFSFTSASYVPASSLYRILSSRPLYRLSF</sequence>
<protein>
    <recommendedName>
        <fullName evidence="1">Transposase DDE domain-containing protein</fullName>
    </recommendedName>
</protein>
<name>A0A143Y8B1_9LACT</name>
<dbReference type="Proteomes" id="UP000242754">
    <property type="component" value="Unassembled WGS sequence"/>
</dbReference>
<dbReference type="EMBL" id="FJNE01000001">
    <property type="protein sequence ID" value="CZQ82016.1"/>
    <property type="molecule type" value="Genomic_DNA"/>
</dbReference>
<accession>A0A143Y8B1</accession>
<organism evidence="2 3">
    <name type="scientific">Trichococcus palustris</name>
    <dbReference type="NCBI Taxonomy" id="140314"/>
    <lineage>
        <taxon>Bacteria</taxon>
        <taxon>Bacillati</taxon>
        <taxon>Bacillota</taxon>
        <taxon>Bacilli</taxon>
        <taxon>Lactobacillales</taxon>
        <taxon>Carnobacteriaceae</taxon>
        <taxon>Trichococcus</taxon>
    </lineage>
</organism>
<dbReference type="AlphaFoldDB" id="A0A143Y8B1"/>
<dbReference type="InterPro" id="IPR025668">
    <property type="entry name" value="Tnp_DDE_dom"/>
</dbReference>
<dbReference type="PANTHER" id="PTHR33408:SF2">
    <property type="entry name" value="TRANSPOSASE DDE DOMAIN-CONTAINING PROTEIN"/>
    <property type="match status" value="1"/>
</dbReference>
<proteinExistence type="predicted"/>
<feature type="domain" description="Transposase DDE" evidence="1">
    <location>
        <begin position="2"/>
        <end position="96"/>
    </location>
</feature>
<dbReference type="Pfam" id="PF13751">
    <property type="entry name" value="DDE_Tnp_1_6"/>
    <property type="match status" value="1"/>
</dbReference>
<reference evidence="2 3" key="1">
    <citation type="submission" date="2016-02" db="EMBL/GenBank/DDBJ databases">
        <authorList>
            <person name="Wen L."/>
            <person name="He K."/>
            <person name="Yang H."/>
        </authorList>
    </citation>
    <scope>NUCLEOTIDE SEQUENCE [LARGE SCALE GENOMIC DNA]</scope>
    <source>
        <strain evidence="2">Trichococcus palustris</strain>
    </source>
</reference>
<evidence type="ECO:0000313" key="2">
    <source>
        <dbReference type="EMBL" id="CZQ82016.1"/>
    </source>
</evidence>
<dbReference type="PANTHER" id="PTHR33408">
    <property type="entry name" value="TRANSPOSASE"/>
    <property type="match status" value="1"/>
</dbReference>
<keyword evidence="3" id="KW-1185">Reference proteome</keyword>
<gene>
    <name evidence="2" type="ORF">Tpal_270</name>
</gene>
<evidence type="ECO:0000259" key="1">
    <source>
        <dbReference type="Pfam" id="PF13751"/>
    </source>
</evidence>